<evidence type="ECO:0000256" key="1">
    <source>
        <dbReference type="SAM" id="MobiDB-lite"/>
    </source>
</evidence>
<accession>A0ABQ5GNQ2</accession>
<dbReference type="Pfam" id="PF22936">
    <property type="entry name" value="Pol_BBD"/>
    <property type="match status" value="1"/>
</dbReference>
<reference evidence="3" key="1">
    <citation type="journal article" date="2022" name="Int. J. Mol. Sci.">
        <title>Draft Genome of Tanacetum Coccineum: Genomic Comparison of Closely Related Tanacetum-Family Plants.</title>
        <authorList>
            <person name="Yamashiro T."/>
            <person name="Shiraishi A."/>
            <person name="Nakayama K."/>
            <person name="Satake H."/>
        </authorList>
    </citation>
    <scope>NUCLEOTIDE SEQUENCE</scope>
</reference>
<feature type="region of interest" description="Disordered" evidence="1">
    <location>
        <begin position="490"/>
        <end position="595"/>
    </location>
</feature>
<evidence type="ECO:0000313" key="4">
    <source>
        <dbReference type="Proteomes" id="UP001151760"/>
    </source>
</evidence>
<sequence length="767" mass="85966">MIYEIKRKEIIKHVVHTPSTTTIAPGMFKLDLVPLPPRLLQNRDAHIDYLRHTQEHANTLQEIVEQAKAKQLLDRELDFTCKYATKIQELLVYVQDTCPNAITPSTKKVAVSPMNNVKKVSNCGSKPPGNKMNDKILQTPSRNKKNKVEAQPRKVNKMNHVVKPVCDVDVKHSLSNAISEILYATCNISMFDGVHDKCLLDLVIQIVLWYLDFECSKHMTENRSQLMNFVSKFLGIVRFGNDQITRIMGYGDYQLENVIISRVYYVEGLGHNLFSVGQFCDADLEVAFRKNTCFIRNLEGVDLLSGSRDTNLYTISLDDMLKSSSICLLSKASKTKSWLWHPDGYAYPVFVWLLERMGTPTLVCVWSCPNFSALAGRPFRGCDRLVPEPGCLPQCLLTQRFPPRQAYLDGTDTKSEPFEDPVETETHESPLTVAPPTSLPKSHPLWFPFFIGQRVWLCVFHLRCHLGLSASMAEVAAMFESAFRKRFRSSYESSPSLSPPDLPSQKRYRVEDDEDVEIEESLDSNSVSEDVKEEGPTAEDEDHVVGDEGLAAGDEGPSMGVGSHGLDDESHGLDDESRGLDDEGHSVESDGLGLGEEEKAVLGTPPLPEWSSGSLPISPSSSIVPSPISSPMIPLTVPSPVATPATAETEGFLTELGAQVEMQGGLIYDHVVRLEELSPALFERYDRDIGELFTRSGAVRDEIFSQRYRFKSLEHEQERVAVTFGAIWRPGENRELRLQLAEERRARLELAEIVDNVRRGQEPRGDI</sequence>
<dbReference type="Proteomes" id="UP001151760">
    <property type="component" value="Unassembled WGS sequence"/>
</dbReference>
<proteinExistence type="predicted"/>
<gene>
    <name evidence="3" type="ORF">Tco_1043674</name>
</gene>
<dbReference type="InterPro" id="IPR054722">
    <property type="entry name" value="PolX-like_BBD"/>
</dbReference>
<feature type="compositionally biased region" description="Acidic residues" evidence="1">
    <location>
        <begin position="511"/>
        <end position="522"/>
    </location>
</feature>
<feature type="region of interest" description="Disordered" evidence="1">
    <location>
        <begin position="410"/>
        <end position="435"/>
    </location>
</feature>
<organism evidence="3 4">
    <name type="scientific">Tanacetum coccineum</name>
    <dbReference type="NCBI Taxonomy" id="301880"/>
    <lineage>
        <taxon>Eukaryota</taxon>
        <taxon>Viridiplantae</taxon>
        <taxon>Streptophyta</taxon>
        <taxon>Embryophyta</taxon>
        <taxon>Tracheophyta</taxon>
        <taxon>Spermatophyta</taxon>
        <taxon>Magnoliopsida</taxon>
        <taxon>eudicotyledons</taxon>
        <taxon>Gunneridae</taxon>
        <taxon>Pentapetalae</taxon>
        <taxon>asterids</taxon>
        <taxon>campanulids</taxon>
        <taxon>Asterales</taxon>
        <taxon>Asteraceae</taxon>
        <taxon>Asteroideae</taxon>
        <taxon>Anthemideae</taxon>
        <taxon>Anthemidinae</taxon>
        <taxon>Tanacetum</taxon>
    </lineage>
</organism>
<feature type="domain" description="Retrovirus-related Pol polyprotein from transposon TNT 1-94-like beta-barrel" evidence="2">
    <location>
        <begin position="209"/>
        <end position="281"/>
    </location>
</feature>
<protein>
    <recommendedName>
        <fullName evidence="2">Retrovirus-related Pol polyprotein from transposon TNT 1-94-like beta-barrel domain-containing protein</fullName>
    </recommendedName>
</protein>
<keyword evidence="4" id="KW-1185">Reference proteome</keyword>
<name>A0ABQ5GNQ2_9ASTR</name>
<reference evidence="3" key="2">
    <citation type="submission" date="2022-01" db="EMBL/GenBank/DDBJ databases">
        <authorList>
            <person name="Yamashiro T."/>
            <person name="Shiraishi A."/>
            <person name="Satake H."/>
            <person name="Nakayama K."/>
        </authorList>
    </citation>
    <scope>NUCLEOTIDE SEQUENCE</scope>
</reference>
<evidence type="ECO:0000259" key="2">
    <source>
        <dbReference type="Pfam" id="PF22936"/>
    </source>
</evidence>
<feature type="compositionally biased region" description="Basic and acidic residues" evidence="1">
    <location>
        <begin position="565"/>
        <end position="588"/>
    </location>
</feature>
<evidence type="ECO:0000313" key="3">
    <source>
        <dbReference type="EMBL" id="GJT76949.1"/>
    </source>
</evidence>
<comment type="caution">
    <text evidence="3">The sequence shown here is derived from an EMBL/GenBank/DDBJ whole genome shotgun (WGS) entry which is preliminary data.</text>
</comment>
<dbReference type="EMBL" id="BQNB010018669">
    <property type="protein sequence ID" value="GJT76949.1"/>
    <property type="molecule type" value="Genomic_DNA"/>
</dbReference>